<reference evidence="2 3" key="1">
    <citation type="submission" date="2020-08" db="EMBL/GenBank/DDBJ databases">
        <title>Novel species isolated from subtropical streams in China.</title>
        <authorList>
            <person name="Lu H."/>
        </authorList>
    </citation>
    <scope>NUCLEOTIDE SEQUENCE [LARGE SCALE GENOMIC DNA]</scope>
    <source>
        <strain evidence="2 3">KACC 16656</strain>
    </source>
</reference>
<keyword evidence="3" id="KW-1185">Reference proteome</keyword>
<dbReference type="Proteomes" id="UP000648257">
    <property type="component" value="Unassembled WGS sequence"/>
</dbReference>
<gene>
    <name evidence="2" type="ORF">H8K52_14025</name>
</gene>
<keyword evidence="1" id="KW-1133">Transmembrane helix</keyword>
<sequence>MDSRTPFSNVSGNSRPRFGISRKALYWIIGSILTVTVLLIWAVIASAQWLLYQGKDAAVDLINGAPKISETVLGKVEQVMPGAKKTLEGAIPEAKEAVEGVVPGATGALESVLGGLDLKRSTQREVSGTDVAPVARYDGLVRIAWDQSGVAQYEGKADFKQVRHHYSTGFIEQGYTETIVSATQETEVQEYLKGKDRYKLTTTQKSPKVVQLKIEKMTMQSS</sequence>
<organism evidence="2 3">
    <name type="scientific">Undibacterium seohonense</name>
    <dbReference type="NCBI Taxonomy" id="1344950"/>
    <lineage>
        <taxon>Bacteria</taxon>
        <taxon>Pseudomonadati</taxon>
        <taxon>Pseudomonadota</taxon>
        <taxon>Betaproteobacteria</taxon>
        <taxon>Burkholderiales</taxon>
        <taxon>Oxalobacteraceae</taxon>
        <taxon>Undibacterium</taxon>
    </lineage>
</organism>
<name>A0ABR6X671_9BURK</name>
<keyword evidence="1" id="KW-0812">Transmembrane</keyword>
<proteinExistence type="predicted"/>
<protein>
    <submittedName>
        <fullName evidence="2">Uncharacterized protein</fullName>
    </submittedName>
</protein>
<keyword evidence="1" id="KW-0472">Membrane</keyword>
<comment type="caution">
    <text evidence="2">The sequence shown here is derived from an EMBL/GenBank/DDBJ whole genome shotgun (WGS) entry which is preliminary data.</text>
</comment>
<evidence type="ECO:0000313" key="2">
    <source>
        <dbReference type="EMBL" id="MBC3808459.1"/>
    </source>
</evidence>
<accession>A0ABR6X671</accession>
<dbReference type="EMBL" id="JACOFW010000016">
    <property type="protein sequence ID" value="MBC3808459.1"/>
    <property type="molecule type" value="Genomic_DNA"/>
</dbReference>
<feature type="transmembrane region" description="Helical" evidence="1">
    <location>
        <begin position="24"/>
        <end position="51"/>
    </location>
</feature>
<evidence type="ECO:0000256" key="1">
    <source>
        <dbReference type="SAM" id="Phobius"/>
    </source>
</evidence>
<evidence type="ECO:0000313" key="3">
    <source>
        <dbReference type="Proteomes" id="UP000648257"/>
    </source>
</evidence>
<dbReference type="RefSeq" id="WP_186923533.1">
    <property type="nucleotide sequence ID" value="NZ_JACOFW010000016.1"/>
</dbReference>